<dbReference type="GO" id="GO:0043165">
    <property type="term" value="P:Gram-negative-bacterium-type cell outer membrane assembly"/>
    <property type="evidence" value="ECO:0007669"/>
    <property type="project" value="UniProtKB-UniRule"/>
</dbReference>
<feature type="signal peptide" evidence="4">
    <location>
        <begin position="1"/>
        <end position="23"/>
    </location>
</feature>
<organism evidence="7 8">
    <name type="scientific">Comamonas flocculans</name>
    <dbReference type="NCBI Taxonomy" id="2597701"/>
    <lineage>
        <taxon>Bacteria</taxon>
        <taxon>Pseudomonadati</taxon>
        <taxon>Pseudomonadota</taxon>
        <taxon>Betaproteobacteria</taxon>
        <taxon>Burkholderiales</taxon>
        <taxon>Comamonadaceae</taxon>
        <taxon>Comamonas</taxon>
    </lineage>
</organism>
<dbReference type="Gene3D" id="2.60.450.10">
    <property type="entry name" value="Lipopolysaccharide (LPS) transport protein A like domain"/>
    <property type="match status" value="1"/>
</dbReference>
<comment type="similarity">
    <text evidence="4">Belongs to the LptA family.</text>
</comment>
<comment type="subcellular location">
    <subcellularLocation>
        <location evidence="4">Periplasm</location>
    </subcellularLocation>
</comment>
<evidence type="ECO:0000256" key="4">
    <source>
        <dbReference type="HAMAP-Rule" id="MF_01914"/>
    </source>
</evidence>
<reference evidence="7 8" key="1">
    <citation type="submission" date="2019-07" db="EMBL/GenBank/DDBJ databases">
        <title>Complete genome sequence of Comamonas sp. NLF 7-7 isolated from livestock.</title>
        <authorList>
            <person name="Kim D.H."/>
            <person name="Kim J.G."/>
        </authorList>
    </citation>
    <scope>NUCLEOTIDE SEQUENCE [LARGE SCALE GENOMIC DNA]</scope>
    <source>
        <strain evidence="7 8">NLF 7-7</strain>
    </source>
</reference>
<gene>
    <name evidence="4 7" type="primary">lptA</name>
    <name evidence="7" type="ORF">FOZ74_07660</name>
</gene>
<dbReference type="GO" id="GO:0017089">
    <property type="term" value="F:glycolipid transfer activity"/>
    <property type="evidence" value="ECO:0007669"/>
    <property type="project" value="TreeGrafter"/>
</dbReference>
<evidence type="ECO:0000256" key="5">
    <source>
        <dbReference type="SAM" id="MobiDB-lite"/>
    </source>
</evidence>
<evidence type="ECO:0000256" key="3">
    <source>
        <dbReference type="ARBA" id="ARBA00022764"/>
    </source>
</evidence>
<dbReference type="Proteomes" id="UP000321199">
    <property type="component" value="Chromosome"/>
</dbReference>
<evidence type="ECO:0000313" key="8">
    <source>
        <dbReference type="Proteomes" id="UP000321199"/>
    </source>
</evidence>
<dbReference type="AlphaFoldDB" id="A0A5B8RUX3"/>
<comment type="function">
    <text evidence="4">Involved in the assembly of lipopolysaccharide (LPS). Required for the translocation of LPS from the inner membrane to the outer membrane.</text>
</comment>
<dbReference type="PANTHER" id="PTHR36504">
    <property type="entry name" value="LIPOPOLYSACCHARIDE EXPORT SYSTEM PROTEIN LPTA"/>
    <property type="match status" value="1"/>
</dbReference>
<feature type="domain" description="Organic solvent tolerance-like N-terminal" evidence="6">
    <location>
        <begin position="33"/>
        <end position="154"/>
    </location>
</feature>
<dbReference type="InterPro" id="IPR014340">
    <property type="entry name" value="LptA"/>
</dbReference>
<sequence precursor="true">MKHRTALLPAVLLLLALAAGARAERADRDQPMHIEADSLVHDEARQTSVFSGNVIITKGTIVLRGAEVQVTQDDAGNQSGLVTAAPGKRAYFRQKRDTPKGAPVEIIEGEAERIDWNGRTEVVKLTRRAELRRLRAGTPTDDVSGAVITYNNATDVFTVDGAPRRAGDKSDTRVRATLAPKEQPPAAAPQGARDAPELRPSRALDAPPQ</sequence>
<dbReference type="OrthoDB" id="5294855at2"/>
<dbReference type="GO" id="GO:0015920">
    <property type="term" value="P:lipopolysaccharide transport"/>
    <property type="evidence" value="ECO:0007669"/>
    <property type="project" value="UniProtKB-UniRule"/>
</dbReference>
<dbReference type="RefSeq" id="WP_146912506.1">
    <property type="nucleotide sequence ID" value="NZ_CP042344.1"/>
</dbReference>
<dbReference type="EMBL" id="CP042344">
    <property type="protein sequence ID" value="QEA12913.1"/>
    <property type="molecule type" value="Genomic_DNA"/>
</dbReference>
<name>A0A5B8RUX3_9BURK</name>
<keyword evidence="1 4" id="KW-0813">Transport</keyword>
<protein>
    <recommendedName>
        <fullName evidence="4">Lipopolysaccharide export system protein LptA</fullName>
    </recommendedName>
</protein>
<accession>A0A5B8RUX3</accession>
<dbReference type="PANTHER" id="PTHR36504:SF1">
    <property type="entry name" value="LIPOPOLYSACCHARIDE EXPORT SYSTEM PROTEIN LPTA"/>
    <property type="match status" value="1"/>
</dbReference>
<dbReference type="Pfam" id="PF03968">
    <property type="entry name" value="LptD_N"/>
    <property type="match status" value="1"/>
</dbReference>
<evidence type="ECO:0000259" key="6">
    <source>
        <dbReference type="Pfam" id="PF03968"/>
    </source>
</evidence>
<feature type="chain" id="PRO_5023415793" description="Lipopolysaccharide export system protein LptA" evidence="4">
    <location>
        <begin position="24"/>
        <end position="209"/>
    </location>
</feature>
<keyword evidence="3 4" id="KW-0574">Periplasm</keyword>
<evidence type="ECO:0000256" key="1">
    <source>
        <dbReference type="ARBA" id="ARBA00022448"/>
    </source>
</evidence>
<dbReference type="InterPro" id="IPR005653">
    <property type="entry name" value="OstA-like_N"/>
</dbReference>
<comment type="subunit">
    <text evidence="4">Component of the lipopolysaccharide transport and assembly complex.</text>
</comment>
<feature type="region of interest" description="Disordered" evidence="5">
    <location>
        <begin position="161"/>
        <end position="209"/>
    </location>
</feature>
<evidence type="ECO:0000313" key="7">
    <source>
        <dbReference type="EMBL" id="QEA12913.1"/>
    </source>
</evidence>
<dbReference type="GO" id="GO:0030288">
    <property type="term" value="C:outer membrane-bounded periplasmic space"/>
    <property type="evidence" value="ECO:0007669"/>
    <property type="project" value="TreeGrafter"/>
</dbReference>
<dbReference type="KEGG" id="cof:FOZ74_07660"/>
<dbReference type="GO" id="GO:0009279">
    <property type="term" value="C:cell outer membrane"/>
    <property type="evidence" value="ECO:0007669"/>
    <property type="project" value="TreeGrafter"/>
</dbReference>
<proteinExistence type="inferred from homology"/>
<dbReference type="HAMAP" id="MF_01914">
    <property type="entry name" value="LPS_assembly_LptA"/>
    <property type="match status" value="1"/>
</dbReference>
<feature type="compositionally biased region" description="Basic and acidic residues" evidence="5">
    <location>
        <begin position="162"/>
        <end position="174"/>
    </location>
</feature>
<dbReference type="GO" id="GO:0001530">
    <property type="term" value="F:lipopolysaccharide binding"/>
    <property type="evidence" value="ECO:0007669"/>
    <property type="project" value="InterPro"/>
</dbReference>
<keyword evidence="8" id="KW-1185">Reference proteome</keyword>
<keyword evidence="2 4" id="KW-0732">Signal</keyword>
<dbReference type="InterPro" id="IPR052037">
    <property type="entry name" value="LPS_export_LptA"/>
</dbReference>
<dbReference type="NCBIfam" id="TIGR03002">
    <property type="entry name" value="outer_YhbN_LptA"/>
    <property type="match status" value="1"/>
</dbReference>
<evidence type="ECO:0000256" key="2">
    <source>
        <dbReference type="ARBA" id="ARBA00022729"/>
    </source>
</evidence>